<proteinExistence type="predicted"/>
<dbReference type="InterPro" id="IPR006037">
    <property type="entry name" value="RCK_C"/>
</dbReference>
<keyword evidence="5" id="KW-0406">Ion transport</keyword>
<dbReference type="SUPFAM" id="SSF81324">
    <property type="entry name" value="Voltage-gated potassium channels"/>
    <property type="match status" value="1"/>
</dbReference>
<feature type="transmembrane region" description="Helical" evidence="2">
    <location>
        <begin position="61"/>
        <end position="79"/>
    </location>
</feature>
<dbReference type="SUPFAM" id="SSF116726">
    <property type="entry name" value="TrkA C-terminal domain-like"/>
    <property type="match status" value="1"/>
</dbReference>
<feature type="domain" description="RCK C-terminal" evidence="4">
    <location>
        <begin position="243"/>
        <end position="329"/>
    </location>
</feature>
<keyword evidence="2" id="KW-0812">Transmembrane</keyword>
<keyword evidence="5" id="KW-0813">Transport</keyword>
<keyword evidence="2" id="KW-0472">Membrane</keyword>
<keyword evidence="2" id="KW-1133">Transmembrane helix</keyword>
<evidence type="ECO:0000256" key="1">
    <source>
        <dbReference type="ARBA" id="ARBA00004651"/>
    </source>
</evidence>
<keyword evidence="5" id="KW-0407">Ion channel</keyword>
<protein>
    <submittedName>
        <fullName evidence="5">Calcium-gated potassium channel MthK</fullName>
    </submittedName>
</protein>
<dbReference type="Gene3D" id="1.10.287.70">
    <property type="match status" value="1"/>
</dbReference>
<evidence type="ECO:0000313" key="5">
    <source>
        <dbReference type="EMBL" id="QNO54637.1"/>
    </source>
</evidence>
<dbReference type="InterPro" id="IPR050721">
    <property type="entry name" value="Trk_Ktr_HKT_K-transport"/>
</dbReference>
<dbReference type="GO" id="GO:0005886">
    <property type="term" value="C:plasma membrane"/>
    <property type="evidence" value="ECO:0007669"/>
    <property type="project" value="UniProtKB-SubCell"/>
</dbReference>
<dbReference type="PANTHER" id="PTHR43833">
    <property type="entry name" value="POTASSIUM CHANNEL PROTEIN 2-RELATED-RELATED"/>
    <property type="match status" value="1"/>
</dbReference>
<dbReference type="AlphaFoldDB" id="A0A7G9Z303"/>
<dbReference type="GO" id="GO:0006813">
    <property type="term" value="P:potassium ion transport"/>
    <property type="evidence" value="ECO:0007669"/>
    <property type="project" value="InterPro"/>
</dbReference>
<evidence type="ECO:0000256" key="2">
    <source>
        <dbReference type="SAM" id="Phobius"/>
    </source>
</evidence>
<sequence length="329" mass="35699">MEPIRHAKIAICLLFLVAVVGTVGFIYIEGLTPFDALYLTIATVTTVGYGDIVPKTPNGKIFTAALIIMGVGITLYVLIELIESVLEGRLSTAYGMARVKRGVAKLQKHKIICGGGRTGNVIADEFRNDCLDFVIIEHDPEVIKELRKNEIPVVEGDATKDDILMEAGVERASGLVSTLPSDCSNLLLSVTAKDINKNLELVARASSEEAAKRLYSIGVKKVVIVEEVGGRRLAKSLIKPAVVDFLEFATETGAASLESIKVEHGAKIANKKVKDLRIKEKIGTTILAIIRDEKVISYIGPEDEILEGDTVVVIGNRESLDKLEKLEFS</sequence>
<dbReference type="InterPro" id="IPR036721">
    <property type="entry name" value="RCK_C_sf"/>
</dbReference>
<dbReference type="SUPFAM" id="SSF51735">
    <property type="entry name" value="NAD(P)-binding Rossmann-fold domains"/>
    <property type="match status" value="1"/>
</dbReference>
<gene>
    <name evidence="5" type="primary">mthK</name>
    <name evidence="5" type="ORF">GNACHGJL_00019</name>
</gene>
<feature type="transmembrane region" description="Helical" evidence="2">
    <location>
        <begin position="7"/>
        <end position="28"/>
    </location>
</feature>
<reference evidence="5" key="1">
    <citation type="submission" date="2020-06" db="EMBL/GenBank/DDBJ databases">
        <title>Unique genomic features of the anaerobic methanotrophic archaea.</title>
        <authorList>
            <person name="Chadwick G.L."/>
            <person name="Skennerton C.T."/>
            <person name="Laso-Perez R."/>
            <person name="Leu A.O."/>
            <person name="Speth D.R."/>
            <person name="Yu H."/>
            <person name="Morgan-Lang C."/>
            <person name="Hatzenpichler R."/>
            <person name="Goudeau D."/>
            <person name="Malmstrom R."/>
            <person name="Brazelton W.J."/>
            <person name="Woyke T."/>
            <person name="Hallam S.J."/>
            <person name="Tyson G.W."/>
            <person name="Wegener G."/>
            <person name="Boetius A."/>
            <person name="Orphan V."/>
        </authorList>
    </citation>
    <scope>NUCLEOTIDE SEQUENCE</scope>
</reference>
<dbReference type="Pfam" id="PF02254">
    <property type="entry name" value="TrkA_N"/>
    <property type="match status" value="1"/>
</dbReference>
<accession>A0A7G9Z303</accession>
<dbReference type="Gene3D" id="3.30.70.1450">
    <property type="entry name" value="Regulator of K+ conductance, C-terminal domain"/>
    <property type="match status" value="1"/>
</dbReference>
<dbReference type="GO" id="GO:0008324">
    <property type="term" value="F:monoatomic cation transmembrane transporter activity"/>
    <property type="evidence" value="ECO:0007669"/>
    <property type="project" value="InterPro"/>
</dbReference>
<evidence type="ECO:0000259" key="4">
    <source>
        <dbReference type="PROSITE" id="PS51202"/>
    </source>
</evidence>
<dbReference type="PROSITE" id="PS51202">
    <property type="entry name" value="RCK_C"/>
    <property type="match status" value="1"/>
</dbReference>
<dbReference type="EMBL" id="MT631588">
    <property type="protein sequence ID" value="QNO54637.1"/>
    <property type="molecule type" value="Genomic_DNA"/>
</dbReference>
<dbReference type="Pfam" id="PF07885">
    <property type="entry name" value="Ion_trans_2"/>
    <property type="match status" value="1"/>
</dbReference>
<dbReference type="InterPro" id="IPR003148">
    <property type="entry name" value="RCK_N"/>
</dbReference>
<evidence type="ECO:0000259" key="3">
    <source>
        <dbReference type="PROSITE" id="PS51201"/>
    </source>
</evidence>
<name>A0A7G9Z303_9EURY</name>
<comment type="subcellular location">
    <subcellularLocation>
        <location evidence="1">Cell membrane</location>
        <topology evidence="1">Multi-pass membrane protein</topology>
    </subcellularLocation>
</comment>
<feature type="domain" description="RCK N-terminal" evidence="3">
    <location>
        <begin position="107"/>
        <end position="226"/>
    </location>
</feature>
<dbReference type="InterPro" id="IPR036291">
    <property type="entry name" value="NAD(P)-bd_dom_sf"/>
</dbReference>
<organism evidence="5">
    <name type="scientific">Candidatus Methanophaga sp. ANME-1 ERB7</name>
    <dbReference type="NCBI Taxonomy" id="2759913"/>
    <lineage>
        <taxon>Archaea</taxon>
        <taxon>Methanobacteriati</taxon>
        <taxon>Methanobacteriota</taxon>
        <taxon>Stenosarchaea group</taxon>
        <taxon>Methanomicrobia</taxon>
        <taxon>Candidatus Methanophagales</taxon>
        <taxon>Candidatus Methanophagaceae</taxon>
        <taxon>Candidatus Methanophaga</taxon>
    </lineage>
</organism>
<dbReference type="PANTHER" id="PTHR43833:SF9">
    <property type="entry name" value="POTASSIUM CHANNEL PROTEIN YUGO-RELATED"/>
    <property type="match status" value="1"/>
</dbReference>
<dbReference type="Pfam" id="PF02080">
    <property type="entry name" value="TrkA_C"/>
    <property type="match status" value="1"/>
</dbReference>
<dbReference type="PROSITE" id="PS51201">
    <property type="entry name" value="RCK_N"/>
    <property type="match status" value="1"/>
</dbReference>
<dbReference type="Gene3D" id="3.40.50.720">
    <property type="entry name" value="NAD(P)-binding Rossmann-like Domain"/>
    <property type="match status" value="1"/>
</dbReference>
<dbReference type="InterPro" id="IPR013099">
    <property type="entry name" value="K_chnl_dom"/>
</dbReference>